<protein>
    <recommendedName>
        <fullName evidence="5">LigA protein</fullName>
    </recommendedName>
</protein>
<reference evidence="3 4" key="1">
    <citation type="submission" date="2019-04" db="EMBL/GenBank/DDBJ databases">
        <title>Streptomyces lasaliensis sp. nov., an Actinomycete isolated from soil which produces the polyether antibiotic lasalocid.</title>
        <authorList>
            <person name="Erwin G."/>
            <person name="Haber C."/>
        </authorList>
    </citation>
    <scope>NUCLEOTIDE SEQUENCE [LARGE SCALE GENOMIC DNA]</scope>
    <source>
        <strain evidence="3 4">X-537</strain>
    </source>
</reference>
<evidence type="ECO:0000313" key="4">
    <source>
        <dbReference type="Proteomes" id="UP000305929"/>
    </source>
</evidence>
<sequence length="420" mass="43061">MPVDHGPHLDTPPDPFEDRLSRALHHTGGAFDPDHRALAAGGAARGRRKRLLRRTALAGGLAGVAAVCLGGTLLLAPGDRDDTPRPAPVAGSHSATASPTAAPVTADQVIATLTGLLPEGKVSDAQGRGSEGQSASPYAQLVFDDGRGAAALSVGLDRIAPGGDDARRLAECPDEVLVPHDGCTSERRPDGSVVRVLKGYEYPDRRVDTKLWTADLVTGDGAHVSVSEWNAAAEKDAPVTRPEPPLSVTELGDLAAAPAWREVVGSLPAAEEVTAAPGGSAPGGGRIAGVLAVLMPDGVKVVARGSQDGEFAYVVADDGKGASYVQVNVQPDMSDVAAELFGSGAETLPDGTLVAEHQGPGDRGDLVMWTVDTLRPDGRRIVVSAFNAASQTTAATRATPALTMGQLRAIALSSRWLAVG</sequence>
<organism evidence="3 4">
    <name type="scientific">Streptomyces lasalocidi</name>
    <name type="common">Streptomyces lasaliensis</name>
    <dbReference type="NCBI Taxonomy" id="324833"/>
    <lineage>
        <taxon>Bacteria</taxon>
        <taxon>Bacillati</taxon>
        <taxon>Actinomycetota</taxon>
        <taxon>Actinomycetes</taxon>
        <taxon>Kitasatosporales</taxon>
        <taxon>Streptomycetaceae</taxon>
        <taxon>Streptomyces</taxon>
    </lineage>
</organism>
<proteinExistence type="predicted"/>
<keyword evidence="2" id="KW-1133">Transmembrane helix</keyword>
<evidence type="ECO:0008006" key="5">
    <source>
        <dbReference type="Google" id="ProtNLM"/>
    </source>
</evidence>
<feature type="compositionally biased region" description="Low complexity" evidence="1">
    <location>
        <begin position="90"/>
        <end position="103"/>
    </location>
</feature>
<dbReference type="OrthoDB" id="3686068at2"/>
<name>A0A4U5WKG9_STRLS</name>
<gene>
    <name evidence="3" type="ORF">E4U91_22095</name>
</gene>
<keyword evidence="2" id="KW-0812">Transmembrane</keyword>
<dbReference type="RefSeq" id="WP_137308439.1">
    <property type="nucleotide sequence ID" value="NZ_SZNQ01000001.1"/>
</dbReference>
<dbReference type="AlphaFoldDB" id="A0A4U5WKG9"/>
<feature type="region of interest" description="Disordered" evidence="1">
    <location>
        <begin position="1"/>
        <end position="20"/>
    </location>
</feature>
<feature type="region of interest" description="Disordered" evidence="1">
    <location>
        <begin position="79"/>
        <end position="103"/>
    </location>
</feature>
<dbReference type="Proteomes" id="UP000305929">
    <property type="component" value="Unassembled WGS sequence"/>
</dbReference>
<evidence type="ECO:0000256" key="2">
    <source>
        <dbReference type="SAM" id="Phobius"/>
    </source>
</evidence>
<feature type="transmembrane region" description="Helical" evidence="2">
    <location>
        <begin position="55"/>
        <end position="76"/>
    </location>
</feature>
<keyword evidence="2" id="KW-0472">Membrane</keyword>
<keyword evidence="4" id="KW-1185">Reference proteome</keyword>
<evidence type="ECO:0000313" key="3">
    <source>
        <dbReference type="EMBL" id="TKT02509.1"/>
    </source>
</evidence>
<evidence type="ECO:0000256" key="1">
    <source>
        <dbReference type="SAM" id="MobiDB-lite"/>
    </source>
</evidence>
<dbReference type="EMBL" id="SZNQ01000001">
    <property type="protein sequence ID" value="TKT02509.1"/>
    <property type="molecule type" value="Genomic_DNA"/>
</dbReference>
<accession>A0A4U5WKG9</accession>
<comment type="caution">
    <text evidence="3">The sequence shown here is derived from an EMBL/GenBank/DDBJ whole genome shotgun (WGS) entry which is preliminary data.</text>
</comment>